<dbReference type="PANTHER" id="PTHR43561:SF3">
    <property type="entry name" value="HYDROXYACYL-COENZYME A DEHYDROGENASE, MITOCHONDRIAL"/>
    <property type="match status" value="1"/>
</dbReference>
<dbReference type="CTD" id="8235601"/>
<gene>
    <name evidence="28" type="primary">8235601</name>
    <name evidence="27" type="ORF">Phum_PHUM268940</name>
</gene>
<dbReference type="AlphaFoldDB" id="E0VKS4"/>
<comment type="similarity">
    <text evidence="3">Belongs to the 3-hydroxyacyl-CoA dehydrogenase family.</text>
</comment>
<evidence type="ECO:0000256" key="13">
    <source>
        <dbReference type="ARBA" id="ARBA00023128"/>
    </source>
</evidence>
<evidence type="ECO:0000313" key="27">
    <source>
        <dbReference type="EMBL" id="EEB13980.1"/>
    </source>
</evidence>
<evidence type="ECO:0000256" key="19">
    <source>
        <dbReference type="ARBA" id="ARBA00059837"/>
    </source>
</evidence>
<reference evidence="28" key="3">
    <citation type="submission" date="2021-02" db="UniProtKB">
        <authorList>
            <consortium name="EnsemblMetazoa"/>
        </authorList>
    </citation>
    <scope>IDENTIFICATION</scope>
    <source>
        <strain evidence="28">USDA</strain>
    </source>
</reference>
<dbReference type="EC" id="1.1.1.35" evidence="4"/>
<comment type="function">
    <text evidence="19">Mitochondrial fatty acid beta-oxidation enzyme that catalyzes the third step of the beta-oxidation cycle for medium and short-chain 3-hydroxy fatty acyl-CoAs (C4 to C10). Plays a role in the control of insulin secretion by inhibiting the activation of glutamate dehydrogenase 1 (GLUD1), an enzyme that has an important role in regulating amino acid-induced insulin secretion. Plays a role in the maintenance of normal spermatogenesis through the reduction of fatty acid accumulation in the testes.</text>
</comment>
<feature type="compositionally biased region" description="Polar residues" evidence="24">
    <location>
        <begin position="341"/>
        <end position="356"/>
    </location>
</feature>
<dbReference type="VEuPathDB" id="VectorBase:PHUM268940"/>
<dbReference type="OrthoDB" id="5958943at2759"/>
<dbReference type="EMBL" id="AAZO01003106">
    <property type="status" value="NOT_ANNOTATED_CDS"/>
    <property type="molecule type" value="Genomic_DNA"/>
</dbReference>
<keyword evidence="10 27" id="KW-0560">Oxidoreductase</keyword>
<dbReference type="KEGG" id="phu:Phum_PHUM268940"/>
<evidence type="ECO:0000256" key="23">
    <source>
        <dbReference type="ARBA" id="ARBA00079904"/>
    </source>
</evidence>
<feature type="region of interest" description="Disordered" evidence="24">
    <location>
        <begin position="341"/>
        <end position="379"/>
    </location>
</feature>
<keyword evidence="6" id="KW-0276">Fatty acid metabolism</keyword>
<dbReference type="FunFam" id="1.10.1040.10:FF:000019">
    <property type="entry name" value="3-hydroxybutyryl-CoA dehydrogenase FadB2"/>
    <property type="match status" value="1"/>
</dbReference>
<dbReference type="InterPro" id="IPR036291">
    <property type="entry name" value="NAD(P)-bd_dom_sf"/>
</dbReference>
<dbReference type="Pfam" id="PF00725">
    <property type="entry name" value="3HCDH"/>
    <property type="match status" value="1"/>
</dbReference>
<dbReference type="STRING" id="121224.E0VKS4"/>
<evidence type="ECO:0000256" key="15">
    <source>
        <dbReference type="ARBA" id="ARBA00049556"/>
    </source>
</evidence>
<dbReference type="Gene3D" id="3.40.50.720">
    <property type="entry name" value="NAD(P)-binding Rossmann-like Domain"/>
    <property type="match status" value="1"/>
</dbReference>
<dbReference type="GO" id="GO:0007283">
    <property type="term" value="P:spermatogenesis"/>
    <property type="evidence" value="ECO:0007669"/>
    <property type="project" value="UniProtKB-KW"/>
</dbReference>
<evidence type="ECO:0000256" key="24">
    <source>
        <dbReference type="SAM" id="MobiDB-lite"/>
    </source>
</evidence>
<proteinExistence type="inferred from homology"/>
<evidence type="ECO:0000256" key="14">
    <source>
        <dbReference type="ARBA" id="ARBA00023278"/>
    </source>
</evidence>
<evidence type="ECO:0000259" key="25">
    <source>
        <dbReference type="Pfam" id="PF00725"/>
    </source>
</evidence>
<evidence type="ECO:0000256" key="7">
    <source>
        <dbReference type="ARBA" id="ARBA00022871"/>
    </source>
</evidence>
<evidence type="ECO:0000256" key="16">
    <source>
        <dbReference type="ARBA" id="ARBA00051510"/>
    </source>
</evidence>
<dbReference type="Pfam" id="PF02737">
    <property type="entry name" value="3HCDH_N"/>
    <property type="match status" value="1"/>
</dbReference>
<accession>E0VKS4</accession>
<dbReference type="GO" id="GO:0003857">
    <property type="term" value="F:(3S)-3-hydroxyacyl-CoA dehydrogenase (NAD+) activity"/>
    <property type="evidence" value="ECO:0007669"/>
    <property type="project" value="UniProtKB-EC"/>
</dbReference>
<comment type="catalytic activity">
    <reaction evidence="16">
        <text>(3S)-hydroxydecanoyl-CoA + NAD(+) = 3-oxodecanoyl-CoA + NADH + H(+)</text>
        <dbReference type="Rhea" id="RHEA:31187"/>
        <dbReference type="ChEBI" id="CHEBI:15378"/>
        <dbReference type="ChEBI" id="CHEBI:57540"/>
        <dbReference type="ChEBI" id="CHEBI:57945"/>
        <dbReference type="ChEBI" id="CHEBI:62548"/>
        <dbReference type="ChEBI" id="CHEBI:62616"/>
    </reaction>
</comment>
<evidence type="ECO:0000256" key="17">
    <source>
        <dbReference type="ARBA" id="ARBA00052282"/>
    </source>
</evidence>
<evidence type="ECO:0000256" key="2">
    <source>
        <dbReference type="ARBA" id="ARBA00005005"/>
    </source>
</evidence>
<dbReference type="eggNOG" id="KOG2304">
    <property type="taxonomic scope" value="Eukaryota"/>
</dbReference>
<comment type="catalytic activity">
    <reaction evidence="17">
        <text>(3S)-hydroxyhexadecanoyl-CoA + NAD(+) = 3-oxohexadecanoyl-CoA + NADH + H(+)</text>
        <dbReference type="Rhea" id="RHEA:31159"/>
        <dbReference type="ChEBI" id="CHEBI:15378"/>
        <dbReference type="ChEBI" id="CHEBI:57349"/>
        <dbReference type="ChEBI" id="CHEBI:57540"/>
        <dbReference type="ChEBI" id="CHEBI:57945"/>
        <dbReference type="ChEBI" id="CHEBI:62613"/>
    </reaction>
</comment>
<reference evidence="27" key="1">
    <citation type="submission" date="2007-04" db="EMBL/GenBank/DDBJ databases">
        <title>Annotation of Pediculus humanus corporis strain USDA.</title>
        <authorList>
            <person name="Kirkness E."/>
            <person name="Hannick L."/>
            <person name="Hass B."/>
            <person name="Bruggner R."/>
            <person name="Lawson D."/>
            <person name="Bidwell S."/>
            <person name="Joardar V."/>
            <person name="Caler E."/>
            <person name="Walenz B."/>
            <person name="Inman J."/>
            <person name="Schobel S."/>
            <person name="Galinsky K."/>
            <person name="Amedeo P."/>
            <person name="Strausberg R."/>
        </authorList>
    </citation>
    <scope>NUCLEOTIDE SEQUENCE</scope>
    <source>
        <strain evidence="27">USDA</strain>
    </source>
</reference>
<keyword evidence="29" id="KW-1185">Reference proteome</keyword>
<dbReference type="SUPFAM" id="SSF48179">
    <property type="entry name" value="6-phosphogluconate dehydrogenase C-terminal domain-like"/>
    <property type="match status" value="1"/>
</dbReference>
<dbReference type="GO" id="GO:0030154">
    <property type="term" value="P:cell differentiation"/>
    <property type="evidence" value="ECO:0007669"/>
    <property type="project" value="UniProtKB-KW"/>
</dbReference>
<dbReference type="EMBL" id="DS235250">
    <property type="protein sequence ID" value="EEB13980.1"/>
    <property type="molecule type" value="Genomic_DNA"/>
</dbReference>
<dbReference type="InterPro" id="IPR052242">
    <property type="entry name" value="Mito_3-hydroxyacyl-CoA_DH"/>
</dbReference>
<evidence type="ECO:0000256" key="12">
    <source>
        <dbReference type="ARBA" id="ARBA00023098"/>
    </source>
</evidence>
<evidence type="ECO:0000256" key="9">
    <source>
        <dbReference type="ARBA" id="ARBA00022990"/>
    </source>
</evidence>
<evidence type="ECO:0000256" key="10">
    <source>
        <dbReference type="ARBA" id="ARBA00023002"/>
    </source>
</evidence>
<comment type="catalytic activity">
    <reaction evidence="15">
        <text>a (3S)-3-hydroxyacyl-CoA + NAD(+) = a 3-oxoacyl-CoA + NADH + H(+)</text>
        <dbReference type="Rhea" id="RHEA:22432"/>
        <dbReference type="ChEBI" id="CHEBI:15378"/>
        <dbReference type="ChEBI" id="CHEBI:57318"/>
        <dbReference type="ChEBI" id="CHEBI:57540"/>
        <dbReference type="ChEBI" id="CHEBI:57945"/>
        <dbReference type="ChEBI" id="CHEBI:90726"/>
        <dbReference type="EC" id="1.1.1.35"/>
    </reaction>
</comment>
<feature type="domain" description="3-hydroxyacyl-CoA dehydrogenase C-terminal" evidence="25">
    <location>
        <begin position="212"/>
        <end position="309"/>
    </location>
</feature>
<evidence type="ECO:0000259" key="26">
    <source>
        <dbReference type="Pfam" id="PF02737"/>
    </source>
</evidence>
<dbReference type="Proteomes" id="UP000009046">
    <property type="component" value="Unassembled WGS sequence"/>
</dbReference>
<dbReference type="InParanoid" id="E0VKS4"/>
<evidence type="ECO:0000256" key="5">
    <source>
        <dbReference type="ARBA" id="ARBA00022782"/>
    </source>
</evidence>
<dbReference type="GO" id="GO:0070403">
    <property type="term" value="F:NAD+ binding"/>
    <property type="evidence" value="ECO:0007669"/>
    <property type="project" value="InterPro"/>
</dbReference>
<keyword evidence="9" id="KW-0007">Acetylation</keyword>
<evidence type="ECO:0000256" key="18">
    <source>
        <dbReference type="ARBA" id="ARBA00052692"/>
    </source>
</evidence>
<dbReference type="InterPro" id="IPR006180">
    <property type="entry name" value="3-OHacyl-CoA_DH_CS"/>
</dbReference>
<evidence type="ECO:0000256" key="22">
    <source>
        <dbReference type="ARBA" id="ARBA00077615"/>
    </source>
</evidence>
<comment type="subcellular location">
    <subcellularLocation>
        <location evidence="1">Mitochondrion matrix</location>
    </subcellularLocation>
</comment>
<keyword evidence="14" id="KW-0379">Hydroxylation</keyword>
<evidence type="ECO:0000256" key="20">
    <source>
        <dbReference type="ARBA" id="ARBA00065273"/>
    </source>
</evidence>
<keyword evidence="5" id="KW-0221">Differentiation</keyword>
<dbReference type="Gene3D" id="1.10.1040.10">
    <property type="entry name" value="N-(1-d-carboxylethyl)-l-norvaline Dehydrogenase, domain 2"/>
    <property type="match status" value="1"/>
</dbReference>
<dbReference type="PANTHER" id="PTHR43561">
    <property type="match status" value="1"/>
</dbReference>
<evidence type="ECO:0000256" key="3">
    <source>
        <dbReference type="ARBA" id="ARBA00009463"/>
    </source>
</evidence>
<evidence type="ECO:0000256" key="11">
    <source>
        <dbReference type="ARBA" id="ARBA00023027"/>
    </source>
</evidence>
<dbReference type="InterPro" id="IPR013328">
    <property type="entry name" value="6PGD_dom2"/>
</dbReference>
<evidence type="ECO:0000256" key="8">
    <source>
        <dbReference type="ARBA" id="ARBA00022946"/>
    </source>
</evidence>
<evidence type="ECO:0000256" key="21">
    <source>
        <dbReference type="ARBA" id="ARBA00071676"/>
    </source>
</evidence>
<dbReference type="InterPro" id="IPR006108">
    <property type="entry name" value="3HC_DH_C"/>
</dbReference>
<dbReference type="InterPro" id="IPR008927">
    <property type="entry name" value="6-PGluconate_DH-like_C_sf"/>
</dbReference>
<name>E0VKS4_PEDHC</name>
<keyword evidence="12" id="KW-0443">Lipid metabolism</keyword>
<dbReference type="GeneID" id="8235601"/>
<keyword evidence="11" id="KW-0520">NAD</keyword>
<dbReference type="EnsemblMetazoa" id="PHUM268940-RA">
    <property type="protein sequence ID" value="PHUM268940-PA"/>
    <property type="gene ID" value="PHUM268940"/>
</dbReference>
<comment type="subunit">
    <text evidence="20">Homodimer. Interacts with GLUD1; this interaction inhibits the activation of glutamate dehydrogenase 1 (GLUD1).</text>
</comment>
<dbReference type="FunFam" id="3.40.50.720:FF:000258">
    <property type="entry name" value="Hydroxyacyl-coenzyme A dehydrogenase, mitochondrial"/>
    <property type="match status" value="1"/>
</dbReference>
<comment type="catalytic activity">
    <reaction evidence="18">
        <text>(3S)-3-hydroxybutanoyl-CoA + NAD(+) = acetoacetyl-CoA + NADH + H(+)</text>
        <dbReference type="Rhea" id="RHEA:30799"/>
        <dbReference type="ChEBI" id="CHEBI:15378"/>
        <dbReference type="ChEBI" id="CHEBI:57286"/>
        <dbReference type="ChEBI" id="CHEBI:57316"/>
        <dbReference type="ChEBI" id="CHEBI:57540"/>
        <dbReference type="ChEBI" id="CHEBI:57945"/>
    </reaction>
</comment>
<organism>
    <name type="scientific">Pediculus humanus subsp. corporis</name>
    <name type="common">Body louse</name>
    <dbReference type="NCBI Taxonomy" id="121224"/>
    <lineage>
        <taxon>Eukaryota</taxon>
        <taxon>Metazoa</taxon>
        <taxon>Ecdysozoa</taxon>
        <taxon>Arthropoda</taxon>
        <taxon>Hexapoda</taxon>
        <taxon>Insecta</taxon>
        <taxon>Pterygota</taxon>
        <taxon>Neoptera</taxon>
        <taxon>Paraneoptera</taxon>
        <taxon>Psocodea</taxon>
        <taxon>Troctomorpha</taxon>
        <taxon>Phthiraptera</taxon>
        <taxon>Anoplura</taxon>
        <taxon>Pediculidae</taxon>
        <taxon>Pediculus</taxon>
    </lineage>
</organism>
<keyword evidence="8" id="KW-0809">Transit peptide</keyword>
<keyword evidence="13" id="KW-0496">Mitochondrion</keyword>
<protein>
    <recommendedName>
        <fullName evidence="21">Hydroxyacyl-coenzyme A dehydrogenase, mitochondrial</fullName>
        <ecNumber evidence="4">1.1.1.35</ecNumber>
    </recommendedName>
    <alternativeName>
        <fullName evidence="22">Medium and short-chain L-3-hydroxyacyl-coenzyme A dehydrogenase</fullName>
    </alternativeName>
    <alternativeName>
        <fullName evidence="23">Short-chain 3-hydroxyacyl-CoA dehydrogenase</fullName>
    </alternativeName>
</protein>
<evidence type="ECO:0000256" key="4">
    <source>
        <dbReference type="ARBA" id="ARBA00013000"/>
    </source>
</evidence>
<dbReference type="HOGENOM" id="CLU_009834_2_0_1"/>
<keyword evidence="7" id="KW-0744">Spermatogenesis</keyword>
<dbReference type="RefSeq" id="XP_002426718.1">
    <property type="nucleotide sequence ID" value="XM_002426673.1"/>
</dbReference>
<dbReference type="PROSITE" id="PS00067">
    <property type="entry name" value="3HCDH"/>
    <property type="match status" value="1"/>
</dbReference>
<dbReference type="InterPro" id="IPR006176">
    <property type="entry name" value="3-OHacyl-CoA_DH_NAD-bd"/>
</dbReference>
<comment type="pathway">
    <text evidence="2">Lipid metabolism; fatty acid beta-oxidation.</text>
</comment>
<feature type="domain" description="3-hydroxyacyl-CoA dehydrogenase NAD binding" evidence="26">
    <location>
        <begin position="25"/>
        <end position="210"/>
    </location>
</feature>
<evidence type="ECO:0000313" key="28">
    <source>
        <dbReference type="EnsemblMetazoa" id="PHUM268940-PA"/>
    </source>
</evidence>
<dbReference type="GO" id="GO:0005759">
    <property type="term" value="C:mitochondrial matrix"/>
    <property type="evidence" value="ECO:0007669"/>
    <property type="project" value="UniProtKB-SubCell"/>
</dbReference>
<dbReference type="SUPFAM" id="SSF51735">
    <property type="entry name" value="NAD(P)-binding Rossmann-fold domains"/>
    <property type="match status" value="1"/>
</dbReference>
<evidence type="ECO:0000313" key="29">
    <source>
        <dbReference type="Proteomes" id="UP000009046"/>
    </source>
</evidence>
<dbReference type="OMA" id="AMKGGCG"/>
<dbReference type="GO" id="GO:0006635">
    <property type="term" value="P:fatty acid beta-oxidation"/>
    <property type="evidence" value="ECO:0007669"/>
    <property type="project" value="TreeGrafter"/>
</dbReference>
<evidence type="ECO:0000256" key="1">
    <source>
        <dbReference type="ARBA" id="ARBA00004305"/>
    </source>
</evidence>
<evidence type="ECO:0000256" key="6">
    <source>
        <dbReference type="ARBA" id="ARBA00022832"/>
    </source>
</evidence>
<sequence>MANCFRTAKRFINTSHSNRSNVFNHVTIVGGGLMGSGIAQVSAQSGTNVTIIEVNEETIKKCNANIKNSIHRVAKKLFQNNSSEAEKYIAESMGRLKISLDLEETVANTDLVVEAIVENLSAKHRLFSSIDSIAPEHTIFASNTSSLSISDIASVTKRKDKFGGLHFFNPVPVMKLLEIVRTNDTSEETYQKLLAWGKLIGKTTITCKDTPGFVVNRLLIPYLAEAARMLERGDASAKDIDTAMKLGAGYPMGPLELLDYVGLDTTKYILDGWYNKNPNNPMFSPVNILQKLVAEGKLGKKTGEGFYTYKNEYTCVFAFRRNAGNINFIYSPYFENLANTETKNPQKSKPTLNIISPQPDESLLKNQSKSCKTKKVKSEKPFNHRLLRSRQSLKSERLEKLKKVEKIKTYGSLKSSHVGPIKYL</sequence>
<reference evidence="27" key="2">
    <citation type="submission" date="2007-04" db="EMBL/GenBank/DDBJ databases">
        <title>The genome of the human body louse.</title>
        <authorList>
            <consortium name="The Human Body Louse Genome Consortium"/>
            <person name="Kirkness E."/>
            <person name="Walenz B."/>
            <person name="Hass B."/>
            <person name="Bruggner R."/>
            <person name="Strausberg R."/>
        </authorList>
    </citation>
    <scope>NUCLEOTIDE SEQUENCE</scope>
    <source>
        <strain evidence="27">USDA</strain>
    </source>
</reference>